<feature type="region of interest" description="Disordered" evidence="1">
    <location>
        <begin position="80"/>
        <end position="114"/>
    </location>
</feature>
<evidence type="ECO:0000313" key="3">
    <source>
        <dbReference type="Proteomes" id="UP000008066"/>
    </source>
</evidence>
<reference evidence="2 3" key="1">
    <citation type="journal article" date="2011" name="Cell">
        <title>Insight into structure and assembly of the nuclear pore complex by utilizing the genome of a eukaryotic thermophile.</title>
        <authorList>
            <person name="Amlacher S."/>
            <person name="Sarges P."/>
            <person name="Flemming D."/>
            <person name="van Noort V."/>
            <person name="Kunze R."/>
            <person name="Devos D.P."/>
            <person name="Arumugam M."/>
            <person name="Bork P."/>
            <person name="Hurt E."/>
        </authorList>
    </citation>
    <scope>NUCLEOTIDE SEQUENCE [LARGE SCALE GENOMIC DNA]</scope>
    <source>
        <strain evidence="3">DSM 1495 / CBS 144.50 / IMI 039719</strain>
    </source>
</reference>
<dbReference type="EMBL" id="GL988043">
    <property type="protein sequence ID" value="EGS19681.1"/>
    <property type="molecule type" value="Genomic_DNA"/>
</dbReference>
<evidence type="ECO:0000256" key="1">
    <source>
        <dbReference type="SAM" id="MobiDB-lite"/>
    </source>
</evidence>
<name>G0SAA9_CHATD</name>
<dbReference type="GeneID" id="18258200"/>
<evidence type="ECO:0000313" key="2">
    <source>
        <dbReference type="EMBL" id="EGS19681.1"/>
    </source>
</evidence>
<sequence>MDAPVSAALRFFSFVQVTTYSGQPIALHWMAGQKLNFSSPLSPSKPGMLVYLSHRSPQRGSRAKRLRRSKMRQSISWLSHLNRSQHINGTPLEPPLSLGGDDRHHNRPSPYYPTLPSHAQCRVEISHFLSQHHGPMARDPNPAANPGRPGPIAAMAGDGVAIKEHPAGDRG</sequence>
<feature type="compositionally biased region" description="Basic and acidic residues" evidence="1">
    <location>
        <begin position="161"/>
        <end position="171"/>
    </location>
</feature>
<accession>G0SAA9</accession>
<feature type="compositionally biased region" description="Low complexity" evidence="1">
    <location>
        <begin position="137"/>
        <end position="154"/>
    </location>
</feature>
<feature type="region of interest" description="Disordered" evidence="1">
    <location>
        <begin position="132"/>
        <end position="171"/>
    </location>
</feature>
<organism evidence="3">
    <name type="scientific">Chaetomium thermophilum (strain DSM 1495 / CBS 144.50 / IMI 039719)</name>
    <name type="common">Thermochaetoides thermophila</name>
    <dbReference type="NCBI Taxonomy" id="759272"/>
    <lineage>
        <taxon>Eukaryota</taxon>
        <taxon>Fungi</taxon>
        <taxon>Dikarya</taxon>
        <taxon>Ascomycota</taxon>
        <taxon>Pezizomycotina</taxon>
        <taxon>Sordariomycetes</taxon>
        <taxon>Sordariomycetidae</taxon>
        <taxon>Sordariales</taxon>
        <taxon>Chaetomiaceae</taxon>
        <taxon>Thermochaetoides</taxon>
    </lineage>
</organism>
<dbReference type="AlphaFoldDB" id="G0SAA9"/>
<keyword evidence="3" id="KW-1185">Reference proteome</keyword>
<dbReference type="RefSeq" id="XP_006694566.1">
    <property type="nucleotide sequence ID" value="XM_006694503.1"/>
</dbReference>
<proteinExistence type="predicted"/>
<dbReference type="KEGG" id="cthr:CTHT_0041620"/>
<gene>
    <name evidence="2" type="ORF">CTHT_0041620</name>
</gene>
<dbReference type="HOGENOM" id="CLU_1562709_0_0_1"/>
<protein>
    <submittedName>
        <fullName evidence="2">Uncharacterized protein</fullName>
    </submittedName>
</protein>
<dbReference type="Proteomes" id="UP000008066">
    <property type="component" value="Unassembled WGS sequence"/>
</dbReference>